<evidence type="ECO:0000313" key="5">
    <source>
        <dbReference type="EMBL" id="RNA33910.1"/>
    </source>
</evidence>
<dbReference type="PANTHER" id="PTHR19848:SF8">
    <property type="entry name" value="F-BOX AND WD REPEAT DOMAIN CONTAINING 7"/>
    <property type="match status" value="1"/>
</dbReference>
<keyword evidence="2" id="KW-0677">Repeat</keyword>
<dbReference type="InterPro" id="IPR018391">
    <property type="entry name" value="PQQ_b-propeller_rpt"/>
</dbReference>
<dbReference type="InterPro" id="IPR001680">
    <property type="entry name" value="WD40_rpt"/>
</dbReference>
<dbReference type="AlphaFoldDB" id="A0A3M7SEE6"/>
<dbReference type="Gene3D" id="2.130.10.10">
    <property type="entry name" value="YVTN repeat-like/Quinoprotein amine dehydrogenase"/>
    <property type="match status" value="4"/>
</dbReference>
<accession>A0A3M7SEE6</accession>
<dbReference type="EMBL" id="REGN01001553">
    <property type="protein sequence ID" value="RNA33910.1"/>
    <property type="molecule type" value="Genomic_DNA"/>
</dbReference>
<dbReference type="PANTHER" id="PTHR19848">
    <property type="entry name" value="WD40 REPEAT PROTEIN"/>
    <property type="match status" value="1"/>
</dbReference>
<feature type="compositionally biased region" description="Low complexity" evidence="3">
    <location>
        <begin position="47"/>
        <end position="58"/>
    </location>
</feature>
<organism evidence="5 6">
    <name type="scientific">Brachionus plicatilis</name>
    <name type="common">Marine rotifer</name>
    <name type="synonym">Brachionus muelleri</name>
    <dbReference type="NCBI Taxonomy" id="10195"/>
    <lineage>
        <taxon>Eukaryota</taxon>
        <taxon>Metazoa</taxon>
        <taxon>Spiralia</taxon>
        <taxon>Gnathifera</taxon>
        <taxon>Rotifera</taxon>
        <taxon>Eurotatoria</taxon>
        <taxon>Monogononta</taxon>
        <taxon>Pseudotrocha</taxon>
        <taxon>Ploima</taxon>
        <taxon>Brachionidae</taxon>
        <taxon>Brachionus</taxon>
    </lineage>
</organism>
<keyword evidence="1" id="KW-0853">WD repeat</keyword>
<name>A0A3M7SEE6_BRAPC</name>
<dbReference type="SUPFAM" id="SSF50998">
    <property type="entry name" value="Quinoprotein alcohol dehydrogenase-like"/>
    <property type="match status" value="1"/>
</dbReference>
<keyword evidence="4" id="KW-1133">Transmembrane helix</keyword>
<feature type="transmembrane region" description="Helical" evidence="4">
    <location>
        <begin position="12"/>
        <end position="45"/>
    </location>
</feature>
<evidence type="ECO:0000256" key="1">
    <source>
        <dbReference type="ARBA" id="ARBA00022574"/>
    </source>
</evidence>
<dbReference type="Proteomes" id="UP000276133">
    <property type="component" value="Unassembled WGS sequence"/>
</dbReference>
<sequence length="1044" mass="113769">MMRLFGGDGGGAGTAIAISVATISSIIIATAVVGTVIALALIPVYGSSSSSTSSVSGDGSDDGTGGGSVSTTSTSSQTFVDHTQSVTSITIVDKKIVSASRSKIVIRNTETNLVELEIKVENVTSVKFINSTTLITVSEDRKLTYYSLETGQELKTVSLVSYGSLTSLLVTSDQKIIIVTESKTILVLDRSGTIVKQILVCEEVTSMSLLSSGNFVYSTQNSIIITKSDTYEIDREIKITGKISYMVVAKATSDFAESIVYSSEYSVFVVSTSGVFIREIKSWESISGITQLSTGLIAVSIENYVLVYNISTGLVISTFTLETNSRIVVIETNGTGVICGTESGSIVVIFEFESFSSVNVSSLTVTNVTISTVSVSSKYKILSCFDGKFYVYEKSSGTSLFTYSFDIGIISTEFLLFNKALIVTRDGTTRIYNIETKEFEKSYSFGFQLYKCLIFSTNILLFTDLTGSIYILDSSLTIIKTLSSHSSAASLYSLDSYSFATYHGTLVKIWSSESFSLEREFNLETNIFSLFKINTGELVTVNEFGFFSIWSSSFQSFSFGTIDFDIQVTSCKKLNSDRFLIGTRSWLYEYSLTRRRIMNIFAINVYSFSFDFDFKIIIGSSYGQVNVLQSLQTFYEYDSLKSTWSIAAHNTSVTCLAVSQTKILSGDQDGYVVISDKISGKIEHVVSAFEKPVFSVHFVDNEFAFTMCNDGCLSVIKLENGEIVKSSGLSDPVSGSLVLFNGDILVGDVNGFVFVLDIDLNVKKSFSAHTGYAKIPTAIGTTQFVTLSANSFKVWKVSDYTMVSETRTETTIFSMVVLSNGNIVSVSQGGTITIWIQSSSRFKKGRQTINENQSVKVSELENKNISSLNTYPNDDLLVGSNDSLLKYNVSDGTVKMNNQVDNTVAVLDSDGAAFYGTESGRIFLGESNNTSSDSTTTEQTFLFNSTEAISTEQFNSTQFLNESSTTNFNFTSTDNSTENTTESDMLFNSTEVSNGTTAADFISKLTYDTSLAETTVNQTLSISGYMTENTETSQNNSGYSTVTN</sequence>
<dbReference type="SMART" id="SM00320">
    <property type="entry name" value="WD40"/>
    <property type="match status" value="7"/>
</dbReference>
<evidence type="ECO:0000256" key="2">
    <source>
        <dbReference type="ARBA" id="ARBA00022737"/>
    </source>
</evidence>
<protein>
    <submittedName>
        <fullName evidence="5">Uncharacterized protein</fullName>
    </submittedName>
</protein>
<comment type="caution">
    <text evidence="5">The sequence shown here is derived from an EMBL/GenBank/DDBJ whole genome shotgun (WGS) entry which is preliminary data.</text>
</comment>
<gene>
    <name evidence="5" type="ORF">BpHYR1_049301</name>
</gene>
<dbReference type="SUPFAM" id="SSF50978">
    <property type="entry name" value="WD40 repeat-like"/>
    <property type="match status" value="1"/>
</dbReference>
<evidence type="ECO:0000313" key="6">
    <source>
        <dbReference type="Proteomes" id="UP000276133"/>
    </source>
</evidence>
<feature type="region of interest" description="Disordered" evidence="3">
    <location>
        <begin position="47"/>
        <end position="76"/>
    </location>
</feature>
<proteinExistence type="predicted"/>
<evidence type="ECO:0000256" key="4">
    <source>
        <dbReference type="SAM" id="Phobius"/>
    </source>
</evidence>
<keyword evidence="6" id="KW-1185">Reference proteome</keyword>
<dbReference type="InterPro" id="IPR036322">
    <property type="entry name" value="WD40_repeat_dom_sf"/>
</dbReference>
<keyword evidence="4" id="KW-0472">Membrane</keyword>
<dbReference type="InterPro" id="IPR011047">
    <property type="entry name" value="Quinoprotein_ADH-like_sf"/>
</dbReference>
<reference evidence="5 6" key="1">
    <citation type="journal article" date="2018" name="Sci. Rep.">
        <title>Genomic signatures of local adaptation to the degree of environmental predictability in rotifers.</title>
        <authorList>
            <person name="Franch-Gras L."/>
            <person name="Hahn C."/>
            <person name="Garcia-Roger E.M."/>
            <person name="Carmona M.J."/>
            <person name="Serra M."/>
            <person name="Gomez A."/>
        </authorList>
    </citation>
    <scope>NUCLEOTIDE SEQUENCE [LARGE SCALE GENOMIC DNA]</scope>
    <source>
        <strain evidence="5">HYR1</strain>
    </source>
</reference>
<keyword evidence="4" id="KW-0812">Transmembrane</keyword>
<dbReference type="SMART" id="SM00564">
    <property type="entry name" value="PQQ"/>
    <property type="match status" value="4"/>
</dbReference>
<dbReference type="InterPro" id="IPR015943">
    <property type="entry name" value="WD40/YVTN_repeat-like_dom_sf"/>
</dbReference>
<evidence type="ECO:0000256" key="3">
    <source>
        <dbReference type="SAM" id="MobiDB-lite"/>
    </source>
</evidence>